<dbReference type="Gene3D" id="3.30.70.270">
    <property type="match status" value="1"/>
</dbReference>
<dbReference type="Pfam" id="PF13185">
    <property type="entry name" value="GAF_2"/>
    <property type="match status" value="1"/>
</dbReference>
<dbReference type="Proteomes" id="UP000621436">
    <property type="component" value="Unassembled WGS sequence"/>
</dbReference>
<dbReference type="SMART" id="SM00471">
    <property type="entry name" value="HDc"/>
    <property type="match status" value="1"/>
</dbReference>
<feature type="transmembrane region" description="Helical" evidence="1">
    <location>
        <begin position="44"/>
        <end position="62"/>
    </location>
</feature>
<organism evidence="6 7">
    <name type="scientific">Halonatronomonas betaini</name>
    <dbReference type="NCBI Taxonomy" id="2778430"/>
    <lineage>
        <taxon>Bacteria</taxon>
        <taxon>Bacillati</taxon>
        <taxon>Bacillota</taxon>
        <taxon>Clostridia</taxon>
        <taxon>Halanaerobiales</taxon>
        <taxon>Halarsenatibacteraceae</taxon>
        <taxon>Halonatronomonas</taxon>
    </lineage>
</organism>
<feature type="transmembrane region" description="Helical" evidence="1">
    <location>
        <begin position="145"/>
        <end position="165"/>
    </location>
</feature>
<dbReference type="Gene3D" id="3.30.450.20">
    <property type="entry name" value="PAS domain"/>
    <property type="match status" value="2"/>
</dbReference>
<dbReference type="SUPFAM" id="SSF55073">
    <property type="entry name" value="Nucleotide cyclase"/>
    <property type="match status" value="1"/>
</dbReference>
<dbReference type="InterPro" id="IPR003607">
    <property type="entry name" value="HD/PDEase_dom"/>
</dbReference>
<keyword evidence="7" id="KW-1185">Reference proteome</keyword>
<dbReference type="CDD" id="cd00130">
    <property type="entry name" value="PAS"/>
    <property type="match status" value="1"/>
</dbReference>
<dbReference type="SMART" id="SM00091">
    <property type="entry name" value="PAS"/>
    <property type="match status" value="2"/>
</dbReference>
<dbReference type="PROSITE" id="PS50113">
    <property type="entry name" value="PAC"/>
    <property type="match status" value="1"/>
</dbReference>
<evidence type="ECO:0000313" key="7">
    <source>
        <dbReference type="Proteomes" id="UP000621436"/>
    </source>
</evidence>
<keyword evidence="1" id="KW-1133">Transmembrane helix</keyword>
<dbReference type="Gene3D" id="1.10.3210.10">
    <property type="entry name" value="Hypothetical protein af1432"/>
    <property type="match status" value="1"/>
</dbReference>
<dbReference type="Pfam" id="PF13487">
    <property type="entry name" value="HD_5"/>
    <property type="match status" value="1"/>
</dbReference>
<dbReference type="PROSITE" id="PS50112">
    <property type="entry name" value="PAS"/>
    <property type="match status" value="1"/>
</dbReference>
<dbReference type="PANTHER" id="PTHR43155:SF2">
    <property type="entry name" value="CYCLIC DI-GMP PHOSPHODIESTERASE PA4108"/>
    <property type="match status" value="1"/>
</dbReference>
<dbReference type="Gene3D" id="3.30.450.40">
    <property type="match status" value="1"/>
</dbReference>
<evidence type="ECO:0000259" key="2">
    <source>
        <dbReference type="PROSITE" id="PS50112"/>
    </source>
</evidence>
<dbReference type="InterPro" id="IPR037522">
    <property type="entry name" value="HD_GYP_dom"/>
</dbReference>
<dbReference type="InterPro" id="IPR029016">
    <property type="entry name" value="GAF-like_dom_sf"/>
</dbReference>
<evidence type="ECO:0000313" key="6">
    <source>
        <dbReference type="EMBL" id="MBF8436127.1"/>
    </source>
</evidence>
<gene>
    <name evidence="6" type="ORF">I0Q91_03470</name>
</gene>
<dbReference type="PANTHER" id="PTHR43155">
    <property type="entry name" value="CYCLIC DI-GMP PHOSPHODIESTERASE PA4108-RELATED"/>
    <property type="match status" value="1"/>
</dbReference>
<feature type="transmembrane region" description="Helical" evidence="1">
    <location>
        <begin position="97"/>
        <end position="114"/>
    </location>
</feature>
<proteinExistence type="predicted"/>
<dbReference type="InterPro" id="IPR013655">
    <property type="entry name" value="PAS_fold_3"/>
</dbReference>
<name>A0A931APK9_9FIRM</name>
<dbReference type="SUPFAM" id="SSF55785">
    <property type="entry name" value="PYP-like sensor domain (PAS domain)"/>
    <property type="match status" value="2"/>
</dbReference>
<dbReference type="EMBL" id="JADPIE010000002">
    <property type="protein sequence ID" value="MBF8436127.1"/>
    <property type="molecule type" value="Genomic_DNA"/>
</dbReference>
<feature type="transmembrane region" description="Helical" evidence="1">
    <location>
        <begin position="12"/>
        <end position="32"/>
    </location>
</feature>
<evidence type="ECO:0000259" key="4">
    <source>
        <dbReference type="PROSITE" id="PS50887"/>
    </source>
</evidence>
<sequence length="908" mass="103979">MKKILNNLEEINNYRIILILIPALYFIFPVFYYYFAGITDPMPLIHRLIGASMFLIVFLISFFSNQVQLKIEKITMVVVYLAILQLVYLNYISNYQLDLALSLIVVIAVANLFFSKNKLKLYLNLPLALLVAATLSLIESPDVSIIGYFFTYILVAGLTYFISYFKTKGEKKFNKLIDNMPAAFARHKIILDEKDNPIDYIFLEVNKAFEEMTGLNEADIIGKRATEVLENLSHQDWIEKYGDVAQTQTDKNFEEYSKPLSRWYAVNAFSQKKGYFTTLFYDITEHKSKELEIKKQKEKLDLIIEGTEVGIWEYNIQTGETNYNEKWAGMFGYTLEELKPTTIKTWDSLVHPEDAKKSEKVFQKHLNGELDFYSCEKRVKHKDGHWVWVLGQGKLISRTDDGRPLKVLGINIDISKQKENERTIKELNKIAIEFQKLNSEDAICKKTIEAAREILDFDLCGIALVKDNEFIIKATSGDLDIKSLPLDHGKLGKAYKNNKSYLNKDINIDPDARPVKSTYKSGIAIPIENIGVFQAASNEKAAFNQQDLELAEILVSHTRAALETLYYQKELEYKSFHDSLTGLYNRRFFEEEMNRLDTERNLPVSIIIADLNGLKLINDSYGHDKGDEALIKTADILNEVLRDEDIISRHGGDEFAVLLPETDTKTAADIMRRIKDKVREFNQREKIPISFALGAATKEEINQDINETLKTADDNMYQNKLSERKSSKSNIVQALLNTLSTKSDETKEHATRMTKLALKFAEKLNLNSSEVNRLSLLATMHDIGKATISEDILTKPGSLNQKEWEIIKQHSEKGYKITSSIAELSIIAEDILFHHERWDGDGYPQGLSKKAIPYLSRIITIIDAYDVMTNKRSYSDPISKEEALAEIENCAGTQFDPELAEKFIEMMR</sequence>
<dbReference type="Pfam" id="PF13188">
    <property type="entry name" value="PAS_8"/>
    <property type="match status" value="1"/>
</dbReference>
<dbReference type="InterPro" id="IPR003018">
    <property type="entry name" value="GAF"/>
</dbReference>
<dbReference type="InterPro" id="IPR035965">
    <property type="entry name" value="PAS-like_dom_sf"/>
</dbReference>
<dbReference type="RefSeq" id="WP_270452901.1">
    <property type="nucleotide sequence ID" value="NZ_JADPIE010000002.1"/>
</dbReference>
<feature type="transmembrane region" description="Helical" evidence="1">
    <location>
        <begin position="121"/>
        <end position="139"/>
    </location>
</feature>
<dbReference type="SUPFAM" id="SSF55781">
    <property type="entry name" value="GAF domain-like"/>
    <property type="match status" value="1"/>
</dbReference>
<feature type="domain" description="PAC" evidence="3">
    <location>
        <begin position="373"/>
        <end position="426"/>
    </location>
</feature>
<feature type="domain" description="HD-GYP" evidence="5">
    <location>
        <begin position="724"/>
        <end position="908"/>
    </location>
</feature>
<dbReference type="Pfam" id="PF00990">
    <property type="entry name" value="GGDEF"/>
    <property type="match status" value="1"/>
</dbReference>
<dbReference type="InterPro" id="IPR043128">
    <property type="entry name" value="Rev_trsase/Diguanyl_cyclase"/>
</dbReference>
<dbReference type="AlphaFoldDB" id="A0A931APK9"/>
<dbReference type="PROSITE" id="PS51832">
    <property type="entry name" value="HD_GYP"/>
    <property type="match status" value="1"/>
</dbReference>
<accession>A0A931APK9</accession>
<feature type="domain" description="GGDEF" evidence="4">
    <location>
        <begin position="602"/>
        <end position="734"/>
    </location>
</feature>
<dbReference type="SMART" id="SM00086">
    <property type="entry name" value="PAC"/>
    <property type="match status" value="1"/>
</dbReference>
<feature type="domain" description="PAS" evidence="2">
    <location>
        <begin position="296"/>
        <end position="369"/>
    </location>
</feature>
<dbReference type="NCBIfam" id="TIGR00229">
    <property type="entry name" value="sensory_box"/>
    <property type="match status" value="2"/>
</dbReference>
<dbReference type="Pfam" id="PF08447">
    <property type="entry name" value="PAS_3"/>
    <property type="match status" value="1"/>
</dbReference>
<dbReference type="InterPro" id="IPR000014">
    <property type="entry name" value="PAS"/>
</dbReference>
<reference evidence="6" key="1">
    <citation type="submission" date="2020-11" db="EMBL/GenBank/DDBJ databases">
        <title>Halonatronomonas betainensis gen. nov., sp. nov. a novel haloalkaliphilic representative of the family Halanaerobiacae capable of betaine degradation.</title>
        <authorList>
            <person name="Boltyanskaya Y."/>
            <person name="Kevbrin V."/>
            <person name="Detkova E."/>
            <person name="Grouzdev D.S."/>
            <person name="Koziaeva V."/>
            <person name="Zhilina T."/>
        </authorList>
    </citation>
    <scope>NUCLEOTIDE SEQUENCE</scope>
    <source>
        <strain evidence="6">Z-7014</strain>
    </source>
</reference>
<dbReference type="InterPro" id="IPR029787">
    <property type="entry name" value="Nucleotide_cyclase"/>
</dbReference>
<comment type="caution">
    <text evidence="6">The sequence shown here is derived from an EMBL/GenBank/DDBJ whole genome shotgun (WGS) entry which is preliminary data.</text>
</comment>
<protein>
    <submittedName>
        <fullName evidence="6">Diguanylate cyclase</fullName>
    </submittedName>
</protein>
<keyword evidence="1" id="KW-0812">Transmembrane</keyword>
<dbReference type="CDD" id="cd00077">
    <property type="entry name" value="HDc"/>
    <property type="match status" value="1"/>
</dbReference>
<evidence type="ECO:0000259" key="5">
    <source>
        <dbReference type="PROSITE" id="PS51832"/>
    </source>
</evidence>
<dbReference type="SMART" id="SM00267">
    <property type="entry name" value="GGDEF"/>
    <property type="match status" value="1"/>
</dbReference>
<dbReference type="CDD" id="cd01949">
    <property type="entry name" value="GGDEF"/>
    <property type="match status" value="1"/>
</dbReference>
<dbReference type="InterPro" id="IPR000700">
    <property type="entry name" value="PAS-assoc_C"/>
</dbReference>
<dbReference type="SUPFAM" id="SSF109604">
    <property type="entry name" value="HD-domain/PDEase-like"/>
    <property type="match status" value="1"/>
</dbReference>
<dbReference type="InterPro" id="IPR000160">
    <property type="entry name" value="GGDEF_dom"/>
</dbReference>
<keyword evidence="1" id="KW-0472">Membrane</keyword>
<dbReference type="NCBIfam" id="TIGR00254">
    <property type="entry name" value="GGDEF"/>
    <property type="match status" value="1"/>
</dbReference>
<evidence type="ECO:0000256" key="1">
    <source>
        <dbReference type="SAM" id="Phobius"/>
    </source>
</evidence>
<feature type="transmembrane region" description="Helical" evidence="1">
    <location>
        <begin position="74"/>
        <end position="91"/>
    </location>
</feature>
<dbReference type="PROSITE" id="PS50887">
    <property type="entry name" value="GGDEF"/>
    <property type="match status" value="1"/>
</dbReference>
<evidence type="ECO:0000259" key="3">
    <source>
        <dbReference type="PROSITE" id="PS50113"/>
    </source>
</evidence>
<dbReference type="InterPro" id="IPR001610">
    <property type="entry name" value="PAC"/>
</dbReference>